<name>A0A7I8LDQ4_SPIIN</name>
<reference evidence="2" key="1">
    <citation type="submission" date="2020-02" db="EMBL/GenBank/DDBJ databases">
        <authorList>
            <person name="Scholz U."/>
            <person name="Mascher M."/>
            <person name="Fiebig A."/>
        </authorList>
    </citation>
    <scope>NUCLEOTIDE SEQUENCE</scope>
</reference>
<evidence type="ECO:0000313" key="3">
    <source>
        <dbReference type="Proteomes" id="UP000663760"/>
    </source>
</evidence>
<evidence type="ECO:0000256" key="1">
    <source>
        <dbReference type="SAM" id="MobiDB-lite"/>
    </source>
</evidence>
<dbReference type="AlphaFoldDB" id="A0A7I8LDQ4"/>
<proteinExistence type="predicted"/>
<sequence>MKQTRATAIRSVITPRWRFTFPLPPPPPPPPRLPPPIPSTAWSSTPSLPPPPPPPLPPLLGRALQVLEPCNCFSSAPSAAS</sequence>
<dbReference type="EMBL" id="LR746276">
    <property type="protein sequence ID" value="CAA7407428.1"/>
    <property type="molecule type" value="Genomic_DNA"/>
</dbReference>
<protein>
    <submittedName>
        <fullName evidence="2">Uncharacterized protein</fullName>
    </submittedName>
</protein>
<feature type="compositionally biased region" description="Pro residues" evidence="1">
    <location>
        <begin position="47"/>
        <end position="57"/>
    </location>
</feature>
<dbReference type="Proteomes" id="UP000663760">
    <property type="component" value="Chromosome 13"/>
</dbReference>
<organism evidence="2 3">
    <name type="scientific">Spirodela intermedia</name>
    <name type="common">Intermediate duckweed</name>
    <dbReference type="NCBI Taxonomy" id="51605"/>
    <lineage>
        <taxon>Eukaryota</taxon>
        <taxon>Viridiplantae</taxon>
        <taxon>Streptophyta</taxon>
        <taxon>Embryophyta</taxon>
        <taxon>Tracheophyta</taxon>
        <taxon>Spermatophyta</taxon>
        <taxon>Magnoliopsida</taxon>
        <taxon>Liliopsida</taxon>
        <taxon>Araceae</taxon>
        <taxon>Lemnoideae</taxon>
        <taxon>Spirodela</taxon>
    </lineage>
</organism>
<feature type="compositionally biased region" description="Pro residues" evidence="1">
    <location>
        <begin position="22"/>
        <end position="38"/>
    </location>
</feature>
<accession>A0A7I8LDQ4</accession>
<evidence type="ECO:0000313" key="2">
    <source>
        <dbReference type="EMBL" id="CAA7407428.1"/>
    </source>
</evidence>
<gene>
    <name evidence="2" type="ORF">SI8410_13018106</name>
</gene>
<keyword evidence="3" id="KW-1185">Reference proteome</keyword>
<feature type="region of interest" description="Disordered" evidence="1">
    <location>
        <begin position="20"/>
        <end position="57"/>
    </location>
</feature>